<dbReference type="Proteomes" id="UP001234989">
    <property type="component" value="Chromosome 1"/>
</dbReference>
<dbReference type="GO" id="GO:0016787">
    <property type="term" value="F:hydrolase activity"/>
    <property type="evidence" value="ECO:0007669"/>
    <property type="project" value="UniProtKB-KW"/>
</dbReference>
<sequence>MYSKVHDAVRIYEIKTKLSAAKQGGQPVTEYSNFLPGLWQEMDHYQCIQMSCKDDAVILKRFIEKERIYDFLAGLNAEFDSLRVQILGKEDLPSLNETMTIIRTEGRRSVMLETQINEGLALVAKGTSLKESEVSHWESTIKPTASFKPSFNRDNLYCTYCKNYRHAQERCWRLNGRPPNRNSSDGKQAHIASSPQVDETNPHSTSAVCQKCGKNHLGGCMAGTSNCVGCGKSDHRLRGCQVPSGRGKNVCQQTQPNTSTSPTSRPTQQGASSTAGGRQCQNRVPPKQDIDFGIDLPLDTKPIFIPPYRMAPVELKELMNQLKDLLDFIRPSISPWDAPILSGVCVIVFTDDVFIYSRSKDEHTGHLRIVLRLFKDLHLFAKFDKCLDRFVVYYDASKIGLGCVFNMVRSYCFRQLKVHEKNYLTRDLDLAAVVFALKIWRHYLYGVHVVVFTDHKNH</sequence>
<dbReference type="PANTHER" id="PTHR34222:SF37">
    <property type="entry name" value="RETROTRANSPOSON GAG DOMAIN-CONTAINING PROTEIN"/>
    <property type="match status" value="1"/>
</dbReference>
<dbReference type="Gene3D" id="3.30.70.270">
    <property type="match status" value="1"/>
</dbReference>
<dbReference type="GO" id="GO:0003964">
    <property type="term" value="F:RNA-directed DNA polymerase activity"/>
    <property type="evidence" value="ECO:0007669"/>
    <property type="project" value="UniProtKB-KW"/>
</dbReference>
<evidence type="ECO:0000256" key="4">
    <source>
        <dbReference type="ARBA" id="ARBA00022759"/>
    </source>
</evidence>
<keyword evidence="3" id="KW-0540">Nuclease</keyword>
<feature type="region of interest" description="Disordered" evidence="7">
    <location>
        <begin position="177"/>
        <end position="205"/>
    </location>
</feature>
<dbReference type="EMBL" id="CP133612">
    <property type="protein sequence ID" value="WMV08489.1"/>
    <property type="molecule type" value="Genomic_DNA"/>
</dbReference>
<evidence type="ECO:0000313" key="10">
    <source>
        <dbReference type="Proteomes" id="UP001234989"/>
    </source>
</evidence>
<dbReference type="PANTHER" id="PTHR34222">
    <property type="entry name" value="GAG_PRE-INTEGRS DOMAIN-CONTAINING PROTEIN"/>
    <property type="match status" value="1"/>
</dbReference>
<evidence type="ECO:0000256" key="7">
    <source>
        <dbReference type="SAM" id="MobiDB-lite"/>
    </source>
</evidence>
<dbReference type="InterPro" id="IPR041373">
    <property type="entry name" value="RT_RNaseH"/>
</dbReference>
<dbReference type="Pfam" id="PF17917">
    <property type="entry name" value="RT_RNaseH"/>
    <property type="match status" value="1"/>
</dbReference>
<keyword evidence="10" id="KW-1185">Reference proteome</keyword>
<reference evidence="9" key="1">
    <citation type="submission" date="2023-08" db="EMBL/GenBank/DDBJ databases">
        <title>A de novo genome assembly of Solanum verrucosum Schlechtendal, a Mexican diploid species geographically isolated from the other diploid A-genome species in potato relatives.</title>
        <authorList>
            <person name="Hosaka K."/>
        </authorList>
    </citation>
    <scope>NUCLEOTIDE SEQUENCE</scope>
    <source>
        <tissue evidence="9">Young leaves</tissue>
    </source>
</reference>
<evidence type="ECO:0000259" key="8">
    <source>
        <dbReference type="Pfam" id="PF17917"/>
    </source>
</evidence>
<feature type="compositionally biased region" description="Low complexity" evidence="7">
    <location>
        <begin position="252"/>
        <end position="269"/>
    </location>
</feature>
<evidence type="ECO:0000256" key="6">
    <source>
        <dbReference type="ARBA" id="ARBA00022918"/>
    </source>
</evidence>
<gene>
    <name evidence="9" type="ORF">MTR67_001874</name>
</gene>
<proteinExistence type="predicted"/>
<feature type="domain" description="Reverse transcriptase RNase H-like" evidence="8">
    <location>
        <begin position="389"/>
        <end position="457"/>
    </location>
</feature>
<dbReference type="InterPro" id="IPR043502">
    <property type="entry name" value="DNA/RNA_pol_sf"/>
</dbReference>
<protein>
    <recommendedName>
        <fullName evidence="8">Reverse transcriptase RNase H-like domain-containing protein</fullName>
    </recommendedName>
</protein>
<dbReference type="InterPro" id="IPR043128">
    <property type="entry name" value="Rev_trsase/Diguanyl_cyclase"/>
</dbReference>
<evidence type="ECO:0000256" key="2">
    <source>
        <dbReference type="ARBA" id="ARBA00022695"/>
    </source>
</evidence>
<organism evidence="9 10">
    <name type="scientific">Solanum verrucosum</name>
    <dbReference type="NCBI Taxonomy" id="315347"/>
    <lineage>
        <taxon>Eukaryota</taxon>
        <taxon>Viridiplantae</taxon>
        <taxon>Streptophyta</taxon>
        <taxon>Embryophyta</taxon>
        <taxon>Tracheophyta</taxon>
        <taxon>Spermatophyta</taxon>
        <taxon>Magnoliopsida</taxon>
        <taxon>eudicotyledons</taxon>
        <taxon>Gunneridae</taxon>
        <taxon>Pentapetalae</taxon>
        <taxon>asterids</taxon>
        <taxon>lamiids</taxon>
        <taxon>Solanales</taxon>
        <taxon>Solanaceae</taxon>
        <taxon>Solanoideae</taxon>
        <taxon>Solaneae</taxon>
        <taxon>Solanum</taxon>
    </lineage>
</organism>
<feature type="region of interest" description="Disordered" evidence="7">
    <location>
        <begin position="245"/>
        <end position="284"/>
    </location>
</feature>
<dbReference type="SUPFAM" id="SSF56672">
    <property type="entry name" value="DNA/RNA polymerases"/>
    <property type="match status" value="1"/>
</dbReference>
<evidence type="ECO:0000313" key="9">
    <source>
        <dbReference type="EMBL" id="WMV08489.1"/>
    </source>
</evidence>
<keyword evidence="5" id="KW-0378">Hydrolase</keyword>
<keyword evidence="6" id="KW-0695">RNA-directed DNA polymerase</keyword>
<accession>A0AAF0PP07</accession>
<keyword evidence="4" id="KW-0255">Endonuclease</keyword>
<feature type="compositionally biased region" description="Polar residues" evidence="7">
    <location>
        <begin position="270"/>
        <end position="282"/>
    </location>
</feature>
<evidence type="ECO:0000256" key="5">
    <source>
        <dbReference type="ARBA" id="ARBA00022801"/>
    </source>
</evidence>
<keyword evidence="1" id="KW-0808">Transferase</keyword>
<name>A0AAF0PP07_SOLVR</name>
<feature type="compositionally biased region" description="Polar residues" evidence="7">
    <location>
        <begin position="180"/>
        <end position="205"/>
    </location>
</feature>
<dbReference type="Gene3D" id="3.10.10.10">
    <property type="entry name" value="HIV Type 1 Reverse Transcriptase, subunit A, domain 1"/>
    <property type="match status" value="1"/>
</dbReference>
<evidence type="ECO:0000256" key="1">
    <source>
        <dbReference type="ARBA" id="ARBA00022679"/>
    </source>
</evidence>
<dbReference type="AlphaFoldDB" id="A0AAF0PP07"/>
<dbReference type="GO" id="GO:0004519">
    <property type="term" value="F:endonuclease activity"/>
    <property type="evidence" value="ECO:0007669"/>
    <property type="project" value="UniProtKB-KW"/>
</dbReference>
<evidence type="ECO:0000256" key="3">
    <source>
        <dbReference type="ARBA" id="ARBA00022722"/>
    </source>
</evidence>
<keyword evidence="2" id="KW-0548">Nucleotidyltransferase</keyword>